<evidence type="ECO:0000313" key="4">
    <source>
        <dbReference type="Proteomes" id="UP001527202"/>
    </source>
</evidence>
<dbReference type="EMBL" id="JAMDMJ010000053">
    <property type="protein sequence ID" value="MCY9599655.1"/>
    <property type="molecule type" value="Genomic_DNA"/>
</dbReference>
<sequence length="97" mass="11484">MLEIDYKPKFYKRKLKGLIQESRGSKFQFEDTLDGGASYILVDQSVEGINNRILDVINGTRDKAYLSHGMRNIDLEKLSNVKWQIWDEFDIYEFEMK</sequence>
<evidence type="ECO:0000313" key="2">
    <source>
        <dbReference type="EMBL" id="QAV18843.1"/>
    </source>
</evidence>
<accession>A0A410WWX7</accession>
<organism evidence="2 3">
    <name type="scientific">Paenibacillus chitinolyticus</name>
    <dbReference type="NCBI Taxonomy" id="79263"/>
    <lineage>
        <taxon>Bacteria</taxon>
        <taxon>Bacillati</taxon>
        <taxon>Bacillota</taxon>
        <taxon>Bacilli</taxon>
        <taxon>Bacillales</taxon>
        <taxon>Paenibacillaceae</taxon>
        <taxon>Paenibacillus</taxon>
    </lineage>
</organism>
<proteinExistence type="predicted"/>
<dbReference type="EMBL" id="CP026520">
    <property type="protein sequence ID" value="QAV18843.1"/>
    <property type="molecule type" value="Genomic_DNA"/>
</dbReference>
<dbReference type="KEGG" id="pchi:PC41400_14605"/>
<dbReference type="RefSeq" id="WP_042227672.1">
    <property type="nucleotide sequence ID" value="NZ_CP026520.1"/>
</dbReference>
<reference evidence="2 3" key="1">
    <citation type="submission" date="2018-01" db="EMBL/GenBank/DDBJ databases">
        <title>The whole genome sequencing and assembly of Paenibacillus chitinolyticus KCCM 41400 strain.</title>
        <authorList>
            <person name="Kim J.-Y."/>
            <person name="Park M.-K."/>
            <person name="Lee Y.-J."/>
            <person name="Yi H."/>
            <person name="Bahn Y.-S."/>
            <person name="Kim J.F."/>
            <person name="Lee D.-W."/>
        </authorList>
    </citation>
    <scope>NUCLEOTIDE SEQUENCE [LARGE SCALE GENOMIC DNA]</scope>
    <source>
        <strain evidence="2 3">KCCM 41400</strain>
    </source>
</reference>
<protein>
    <submittedName>
        <fullName evidence="2">Uncharacterized protein</fullName>
    </submittedName>
</protein>
<dbReference type="AlphaFoldDB" id="A0A410WWX7"/>
<evidence type="ECO:0000313" key="1">
    <source>
        <dbReference type="EMBL" id="MCY9599655.1"/>
    </source>
</evidence>
<gene>
    <name evidence="1" type="ORF">M5X16_28320</name>
    <name evidence="2" type="ORF">PC41400_14605</name>
</gene>
<dbReference type="Proteomes" id="UP001527202">
    <property type="component" value="Unassembled WGS sequence"/>
</dbReference>
<dbReference type="OrthoDB" id="9983567at2"/>
<reference evidence="1 4" key="2">
    <citation type="submission" date="2022-05" db="EMBL/GenBank/DDBJ databases">
        <title>Genome Sequencing of Bee-Associated Microbes.</title>
        <authorList>
            <person name="Dunlap C."/>
        </authorList>
    </citation>
    <scope>NUCLEOTIDE SEQUENCE [LARGE SCALE GENOMIC DNA]</scope>
    <source>
        <strain evidence="1 4">NRRL B-23120</strain>
    </source>
</reference>
<name>A0A410WWX7_9BACL</name>
<keyword evidence="4" id="KW-1185">Reference proteome</keyword>
<dbReference type="GeneID" id="95376044"/>
<evidence type="ECO:0000313" key="3">
    <source>
        <dbReference type="Proteomes" id="UP000288943"/>
    </source>
</evidence>
<dbReference type="Proteomes" id="UP000288943">
    <property type="component" value="Chromosome"/>
</dbReference>